<dbReference type="Proteomes" id="UP000319837">
    <property type="component" value="Unassembled WGS sequence"/>
</dbReference>
<protein>
    <submittedName>
        <fullName evidence="1">Uncharacterized protein</fullName>
    </submittedName>
</protein>
<organism evidence="1 2">
    <name type="scientific">Niallia circulans</name>
    <name type="common">Bacillus circulans</name>
    <dbReference type="NCBI Taxonomy" id="1397"/>
    <lineage>
        <taxon>Bacteria</taxon>
        <taxon>Bacillati</taxon>
        <taxon>Bacillota</taxon>
        <taxon>Bacilli</taxon>
        <taxon>Bacillales</taxon>
        <taxon>Bacillaceae</taxon>
        <taxon>Niallia</taxon>
    </lineage>
</organism>
<dbReference type="AlphaFoldDB" id="A0A553STD6"/>
<evidence type="ECO:0000313" key="1">
    <source>
        <dbReference type="EMBL" id="TRZ40252.1"/>
    </source>
</evidence>
<proteinExistence type="predicted"/>
<name>A0A553STD6_NIACI</name>
<evidence type="ECO:0000313" key="2">
    <source>
        <dbReference type="Proteomes" id="UP000319837"/>
    </source>
</evidence>
<reference evidence="2" key="1">
    <citation type="submission" date="2018-10" db="EMBL/GenBank/DDBJ databases">
        <title>FDA dAtabase for Regulatory Grade micrObial Sequences (FDA-ARGOS): Supporting development and validation of Infectious Disease Dx tests.</title>
        <authorList>
            <person name="Minogue T."/>
            <person name="Wolcott M."/>
            <person name="Wasieloski L."/>
            <person name="Aguilar W."/>
            <person name="Moore D."/>
            <person name="Tallon L."/>
            <person name="Sadzewicz L."/>
            <person name="Sengamalay N."/>
            <person name="Ott S."/>
            <person name="Godinez A."/>
            <person name="Nagaraj S."/>
            <person name="Vavikolanu K."/>
            <person name="Vyas G."/>
            <person name="Nadendla S."/>
            <person name="George J."/>
            <person name="Sichtig H."/>
        </authorList>
    </citation>
    <scope>NUCLEOTIDE SEQUENCE [LARGE SCALE GENOMIC DNA]</scope>
    <source>
        <strain evidence="2">FDAARGOS_343</strain>
    </source>
</reference>
<comment type="caution">
    <text evidence="1">The sequence shown here is derived from an EMBL/GenBank/DDBJ whole genome shotgun (WGS) entry which is preliminary data.</text>
</comment>
<gene>
    <name evidence="1" type="ORF">CEQ21_04760</name>
</gene>
<dbReference type="RefSeq" id="WP_185763652.1">
    <property type="nucleotide sequence ID" value="NZ_RIBP01000001.1"/>
</dbReference>
<accession>A0A553STD6</accession>
<sequence length="174" mass="20469">MDTTKLKQDYIPKKLDFVNEMLIDCFKAVLIDKDDNRILHLMNDPYIPNYHDISGVYFIYQKSILDVLEKKYKSFKDIPINSTLFSERPFPENDLEDILDFSIMVVIASKDNEYFTDYFLGGSSERLNSILNLCLGFPLYENSKHYKNTITQFKKDINTVENMGFLRYLLEEGV</sequence>
<dbReference type="EMBL" id="RIBP01000001">
    <property type="protein sequence ID" value="TRZ40252.1"/>
    <property type="molecule type" value="Genomic_DNA"/>
</dbReference>